<feature type="domain" description="EF-hand" evidence="8">
    <location>
        <begin position="267"/>
        <end position="302"/>
    </location>
</feature>
<keyword evidence="4" id="KW-0106">Calcium</keyword>
<dbReference type="PROSITE" id="PS50222">
    <property type="entry name" value="EF_HAND_2"/>
    <property type="match status" value="2"/>
</dbReference>
<dbReference type="InterPro" id="IPR018247">
    <property type="entry name" value="EF_Hand_1_Ca_BS"/>
</dbReference>
<keyword evidence="6" id="KW-0175">Coiled coil</keyword>
<sequence length="1071" mass="120078">MEDEQDGVAQLREIFEACDVKRKSKLDADGLRLLCKKLQLEHKASLLVHHLLGCGKRTSVSFDELKDGFISLLTQVEEVVLESTFTATSGASDSEVRLESADANELAEGREVSPKFVLGEKKYGRRSRPASQADMDMVLSSDGEMDDIMSSGEDCKAYEQMSITKDQTVSDQSTPNQNSVPEHTTPDLRLAATNLDATPDGCGSPEVFPLAYTSGNGTESTESSLTLLETNPDEYLRGIWKKLNVGRDGFLNVEELAGVCEHIGMEMNDETICQLFDTLDCDRDGKISFEEFVQGMCQHSGSTPLVAPLPLAQEISAADRATPLHVNSSDHRQFGRRQPFHNLPSSFKDASATEQTDPAVKGAVVPTWESGIFSSIDPENTGYADSQSVISLWESLGLSGGCTMLKQLGFNPNLKVNLLDLTSQLEEEFMSQSNAVFALASYQHELHHLKANFEQAREERDRLRVSLSEANARATLLAQEVDEHHAKLEKASENKLVTLEKKHQEQLREALEELQREREVSSSQLSKIRQQGQQEATALRNEEGKLRLQLATLQKENQRLESELQDLSEKCQELHRLGENQQKELETVVHLKKKIADFESRQAILKDEQCQKMICELEASRKQNKEIQDNNDELSLELETLRQQLANSGRHGKRHRRSGSWLAEYSRPAAQGGGVKRRGSDGSSSEESDDDTRVAEKIRKRGAIMLSSLEGTHLAESANLNDSQREALERISAAYERTLREVEDSYRMKVAQLESQLNSQLSSQLSQPEVDSMDAAQSLITKLQDELDLKNVLTERLRGDVTTLQSHLTEQREQLEAQLKFKDEEIARTKKACEQEVEKMKEQATEQCLDCRLRSVERDTSQHKARSDLERELHMNLERHLSMVGHNQQGKTPDAVAAELTQDICTLFRSVSRGGGDASAAGFQNRLAGMVAKALATVETHLESLHIQEQERLKLNLQEEQGRRLKQEHMIENLEAELQHKHGQSTLSQEWPGSFQATVAQEADKPSRTDVLLRDLYVENARLLRSLQVSEDERRNAEHNVTRLHYKCKVLSQLLADVTRAAVNGSRVVCA</sequence>
<dbReference type="PROSITE" id="PS00018">
    <property type="entry name" value="EF_HAND_1"/>
    <property type="match status" value="1"/>
</dbReference>
<evidence type="ECO:0000256" key="7">
    <source>
        <dbReference type="SAM" id="MobiDB-lite"/>
    </source>
</evidence>
<comment type="subcellular location">
    <subcellularLocation>
        <location evidence="1">Cytoplasm</location>
        <location evidence="1">Cytoskeleton</location>
        <location evidence="1">Microtubule organizing center</location>
        <location evidence="1">Centrosome</location>
    </subcellularLocation>
</comment>
<feature type="coiled-coil region" evidence="6">
    <location>
        <begin position="805"/>
        <end position="843"/>
    </location>
</feature>
<dbReference type="EMBL" id="GGLE01005238">
    <property type="protein sequence ID" value="MBY09364.1"/>
    <property type="molecule type" value="Transcribed_RNA"/>
</dbReference>
<dbReference type="Gene3D" id="1.10.238.10">
    <property type="entry name" value="EF-hand"/>
    <property type="match status" value="1"/>
</dbReference>
<dbReference type="PANTHER" id="PTHR18905">
    <property type="entry name" value="NINEIN"/>
    <property type="match status" value="1"/>
</dbReference>
<dbReference type="SMART" id="SM00054">
    <property type="entry name" value="EFh"/>
    <property type="match status" value="3"/>
</dbReference>
<dbReference type="SUPFAM" id="SSF47473">
    <property type="entry name" value="EF-hand"/>
    <property type="match status" value="1"/>
</dbReference>
<dbReference type="Pfam" id="PF13499">
    <property type="entry name" value="EF-hand_7"/>
    <property type="match status" value="1"/>
</dbReference>
<keyword evidence="5" id="KW-0206">Cytoskeleton</keyword>
<evidence type="ECO:0000256" key="6">
    <source>
        <dbReference type="SAM" id="Coils"/>
    </source>
</evidence>
<dbReference type="GO" id="GO:0005509">
    <property type="term" value="F:calcium ion binding"/>
    <property type="evidence" value="ECO:0007669"/>
    <property type="project" value="InterPro"/>
</dbReference>
<name>A0A2R5LIL6_9ACAR</name>
<evidence type="ECO:0000256" key="2">
    <source>
        <dbReference type="ARBA" id="ARBA00022490"/>
    </source>
</evidence>
<evidence type="ECO:0000256" key="3">
    <source>
        <dbReference type="ARBA" id="ARBA00022553"/>
    </source>
</evidence>
<protein>
    <submittedName>
        <fullName evidence="9">Putative myosin class ii heavy chain</fullName>
    </submittedName>
</protein>
<dbReference type="PANTHER" id="PTHR18905:SF13">
    <property type="entry name" value="NON-CENTROSOMAL MICROTUBULE ARRAY"/>
    <property type="match status" value="1"/>
</dbReference>
<feature type="domain" description="EF-hand" evidence="8">
    <location>
        <begin position="231"/>
        <end position="266"/>
    </location>
</feature>
<evidence type="ECO:0000256" key="4">
    <source>
        <dbReference type="ARBA" id="ARBA00022837"/>
    </source>
</evidence>
<dbReference type="InterPro" id="IPR011992">
    <property type="entry name" value="EF-hand-dom_pair"/>
</dbReference>
<reference evidence="9" key="1">
    <citation type="submission" date="2018-03" db="EMBL/GenBank/DDBJ databases">
        <title>The relapsing fever spirochete Borrelia turicatae persists in the highly oxidative environment of its soft-bodied tick vector.</title>
        <authorList>
            <person name="Bourret T.J."/>
            <person name="Boyle W.K."/>
            <person name="Valenzuela J.G."/>
            <person name="Oliveira F."/>
            <person name="Lopez J.E."/>
        </authorList>
    </citation>
    <scope>NUCLEOTIDE SEQUENCE</scope>
    <source>
        <strain evidence="9">Kansas strain/isolate</strain>
        <tissue evidence="9">Salivary glands</tissue>
    </source>
</reference>
<dbReference type="CDD" id="cd00051">
    <property type="entry name" value="EFh"/>
    <property type="match status" value="1"/>
</dbReference>
<keyword evidence="3" id="KW-0597">Phosphoprotein</keyword>
<dbReference type="InterPro" id="IPR002048">
    <property type="entry name" value="EF_hand_dom"/>
</dbReference>
<dbReference type="GO" id="GO:0034454">
    <property type="term" value="P:microtubule anchoring at centrosome"/>
    <property type="evidence" value="ECO:0007669"/>
    <property type="project" value="TreeGrafter"/>
</dbReference>
<evidence type="ECO:0000256" key="5">
    <source>
        <dbReference type="ARBA" id="ARBA00023212"/>
    </source>
</evidence>
<evidence type="ECO:0000313" key="9">
    <source>
        <dbReference type="EMBL" id="MBY09364.1"/>
    </source>
</evidence>
<evidence type="ECO:0000256" key="1">
    <source>
        <dbReference type="ARBA" id="ARBA00004300"/>
    </source>
</evidence>
<evidence type="ECO:0000259" key="8">
    <source>
        <dbReference type="PROSITE" id="PS50222"/>
    </source>
</evidence>
<keyword evidence="2" id="KW-0963">Cytoplasm</keyword>
<proteinExistence type="predicted"/>
<dbReference type="AlphaFoldDB" id="A0A2R5LIL6"/>
<feature type="region of interest" description="Disordered" evidence="7">
    <location>
        <begin position="645"/>
        <end position="694"/>
    </location>
</feature>
<dbReference type="GO" id="GO:0005813">
    <property type="term" value="C:centrosome"/>
    <property type="evidence" value="ECO:0007669"/>
    <property type="project" value="UniProtKB-SubCell"/>
</dbReference>
<accession>A0A2R5LIL6</accession>
<feature type="coiled-coil region" evidence="6">
    <location>
        <begin position="439"/>
        <end position="584"/>
    </location>
</feature>
<organism evidence="9">
    <name type="scientific">Ornithodoros turicata</name>
    <dbReference type="NCBI Taxonomy" id="34597"/>
    <lineage>
        <taxon>Eukaryota</taxon>
        <taxon>Metazoa</taxon>
        <taxon>Ecdysozoa</taxon>
        <taxon>Arthropoda</taxon>
        <taxon>Chelicerata</taxon>
        <taxon>Arachnida</taxon>
        <taxon>Acari</taxon>
        <taxon>Parasitiformes</taxon>
        <taxon>Ixodida</taxon>
        <taxon>Ixodoidea</taxon>
        <taxon>Argasidae</taxon>
        <taxon>Ornithodorinae</taxon>
        <taxon>Ornithodoros</taxon>
    </lineage>
</organism>